<dbReference type="EMBL" id="CP003273">
    <property type="protein sequence ID" value="AGL02303.1"/>
    <property type="molecule type" value="Genomic_DNA"/>
</dbReference>
<organism evidence="1 2">
    <name type="scientific">Desulfoscipio gibsoniae DSM 7213</name>
    <dbReference type="NCBI Taxonomy" id="767817"/>
    <lineage>
        <taxon>Bacteria</taxon>
        <taxon>Bacillati</taxon>
        <taxon>Bacillota</taxon>
        <taxon>Clostridia</taxon>
        <taxon>Eubacteriales</taxon>
        <taxon>Desulfallaceae</taxon>
        <taxon>Desulfoscipio</taxon>
    </lineage>
</organism>
<sequence>MSFLVLSFLTKFEQIAKTMNNLSDTMSNLFIVCSDYAVIGSTETDLRFLTTPER</sequence>
<gene>
    <name evidence="1" type="ORF">Desgi_2905</name>
</gene>
<dbReference type="KEGG" id="dgi:Desgi_2905"/>
<reference evidence="1 2" key="1">
    <citation type="submission" date="2012-01" db="EMBL/GenBank/DDBJ databases">
        <title>Complete sequence of Desulfotomaculum gibsoniae DSM 7213.</title>
        <authorList>
            <consortium name="US DOE Joint Genome Institute"/>
            <person name="Lucas S."/>
            <person name="Han J."/>
            <person name="Lapidus A."/>
            <person name="Cheng J.-F."/>
            <person name="Goodwin L."/>
            <person name="Pitluck S."/>
            <person name="Peters L."/>
            <person name="Ovchinnikova G."/>
            <person name="Teshima H."/>
            <person name="Detter J.C."/>
            <person name="Han C."/>
            <person name="Tapia R."/>
            <person name="Land M."/>
            <person name="Hauser L."/>
            <person name="Kyrpides N."/>
            <person name="Ivanova N."/>
            <person name="Pagani I."/>
            <person name="Parshina S."/>
            <person name="Plugge C."/>
            <person name="Muyzer G."/>
            <person name="Kuever J."/>
            <person name="Ivanova A."/>
            <person name="Nazina T."/>
            <person name="Klenk H.-P."/>
            <person name="Brambilla E."/>
            <person name="Spring S."/>
            <person name="Stams A.F."/>
            <person name="Woyke T."/>
        </authorList>
    </citation>
    <scope>NUCLEOTIDE SEQUENCE [LARGE SCALE GENOMIC DNA]</scope>
    <source>
        <strain evidence="1 2">DSM 7213</strain>
    </source>
</reference>
<protein>
    <submittedName>
        <fullName evidence="1">Uncharacterized protein</fullName>
    </submittedName>
</protein>
<evidence type="ECO:0000313" key="2">
    <source>
        <dbReference type="Proteomes" id="UP000013520"/>
    </source>
</evidence>
<dbReference type="HOGENOM" id="CLU_3042694_0_0_9"/>
<name>R4KGG1_9FIRM</name>
<evidence type="ECO:0000313" key="1">
    <source>
        <dbReference type="EMBL" id="AGL02303.1"/>
    </source>
</evidence>
<proteinExistence type="predicted"/>
<keyword evidence="2" id="KW-1185">Reference proteome</keyword>
<accession>R4KGG1</accession>
<dbReference type="STRING" id="767817.Desgi_2905"/>
<dbReference type="AlphaFoldDB" id="R4KGG1"/>
<dbReference type="Proteomes" id="UP000013520">
    <property type="component" value="Chromosome"/>
</dbReference>